<reference evidence="3 4" key="2">
    <citation type="submission" date="2017-06" db="EMBL/GenBank/DDBJ databases">
        <authorList>
            <person name="Varghese N."/>
            <person name="Submissions S."/>
        </authorList>
    </citation>
    <scope>NUCLEOTIDE SEQUENCE [LARGE SCALE GENOMIC DNA]</scope>
    <source>
        <strain evidence="3 4">RLD-1</strain>
    </source>
</reference>
<evidence type="ECO:0000313" key="2">
    <source>
        <dbReference type="EMBL" id="SDJ01961.1"/>
    </source>
</evidence>
<dbReference type="Proteomes" id="UP000198309">
    <property type="component" value="Unassembled WGS sequence"/>
</dbReference>
<accession>A0A239K6C9</accession>
<dbReference type="Proteomes" id="UP000199693">
    <property type="component" value="Unassembled WGS sequence"/>
</dbReference>
<name>A0A239K6C9_9PSED</name>
<evidence type="ECO:0000256" key="1">
    <source>
        <dbReference type="SAM" id="Coils"/>
    </source>
</evidence>
<feature type="coiled-coil region" evidence="1">
    <location>
        <begin position="89"/>
        <end position="116"/>
    </location>
</feature>
<sequence length="168" mass="17806">MPVIPFRGEKSLGEIADKLYSRLTVKQREKVESALLRQNPQLADLAALPSGTLVQLPALPELSAKARAGSQGPQAEVAAQLGDGLGAYARQLTLRYRQAMEALAQAQALLGDAELRRAIAKEPALQALAKDLGPACEARAKQLEQRQKAASEGLKQALADLQAGFGKG</sequence>
<dbReference type="RefSeq" id="WP_089392182.1">
    <property type="nucleotide sequence ID" value="NZ_FNEC01000011.1"/>
</dbReference>
<proteinExistence type="predicted"/>
<keyword evidence="1" id="KW-0175">Coiled coil</keyword>
<evidence type="ECO:0000313" key="4">
    <source>
        <dbReference type="Proteomes" id="UP000198309"/>
    </source>
</evidence>
<dbReference type="InterPro" id="IPR008861">
    <property type="entry name" value="GpX-like"/>
</dbReference>
<gene>
    <name evidence="2" type="ORF">SAMN05216189_1011124</name>
    <name evidence="3" type="ORF">SAMN06295949_114124</name>
</gene>
<protein>
    <submittedName>
        <fullName evidence="2">Phage Tail Protein X</fullName>
    </submittedName>
</protein>
<evidence type="ECO:0000313" key="5">
    <source>
        <dbReference type="Proteomes" id="UP000199693"/>
    </source>
</evidence>
<dbReference type="EMBL" id="FZPC01000014">
    <property type="protein sequence ID" value="SNT13173.1"/>
    <property type="molecule type" value="Genomic_DNA"/>
</dbReference>
<dbReference type="Pfam" id="PF05489">
    <property type="entry name" value="Phage_tail_X"/>
    <property type="match status" value="1"/>
</dbReference>
<dbReference type="AlphaFoldDB" id="A0A239K6C9"/>
<dbReference type="EMBL" id="FNEC01000011">
    <property type="protein sequence ID" value="SDJ01961.1"/>
    <property type="molecule type" value="Genomic_DNA"/>
</dbReference>
<keyword evidence="4" id="KW-1185">Reference proteome</keyword>
<evidence type="ECO:0000313" key="3">
    <source>
        <dbReference type="EMBL" id="SNT13173.1"/>
    </source>
</evidence>
<organism evidence="2 5">
    <name type="scientific">Pseudomonas delhiensis</name>
    <dbReference type="NCBI Taxonomy" id="366289"/>
    <lineage>
        <taxon>Bacteria</taxon>
        <taxon>Pseudomonadati</taxon>
        <taxon>Pseudomonadota</taxon>
        <taxon>Gammaproteobacteria</taxon>
        <taxon>Pseudomonadales</taxon>
        <taxon>Pseudomonadaceae</taxon>
        <taxon>Pseudomonas</taxon>
    </lineage>
</organism>
<reference evidence="2 5" key="1">
    <citation type="submission" date="2016-10" db="EMBL/GenBank/DDBJ databases">
        <authorList>
            <person name="de Groot N.N."/>
        </authorList>
    </citation>
    <scope>NUCLEOTIDE SEQUENCE [LARGE SCALE GENOMIC DNA]</scope>
    <source>
        <strain evidence="2 5">CCM 7361</strain>
    </source>
</reference>